<dbReference type="Proteomes" id="UP001233271">
    <property type="component" value="Chromosome 2"/>
</dbReference>
<accession>A0AA48III8</accession>
<proteinExistence type="inferred from homology"/>
<evidence type="ECO:0000313" key="3">
    <source>
        <dbReference type="EMBL" id="BEI89313.1"/>
    </source>
</evidence>
<evidence type="ECO:0000256" key="2">
    <source>
        <dbReference type="SAM" id="MobiDB-lite"/>
    </source>
</evidence>
<dbReference type="SUPFAM" id="SSF48371">
    <property type="entry name" value="ARM repeat"/>
    <property type="match status" value="1"/>
</dbReference>
<dbReference type="EMBL" id="AP028213">
    <property type="protein sequence ID" value="BEI89313.1"/>
    <property type="molecule type" value="Genomic_DNA"/>
</dbReference>
<dbReference type="GeneID" id="85493184"/>
<comment type="similarity">
    <text evidence="1">Belongs to the IPI1/TEX10 family.</text>
</comment>
<keyword evidence="1" id="KW-0698">rRNA processing</keyword>
<comment type="subunit">
    <text evidence="1">Component of the RIX1 complex.</text>
</comment>
<dbReference type="InterPro" id="IPR016024">
    <property type="entry name" value="ARM-type_fold"/>
</dbReference>
<comment type="function">
    <text evidence="1">Component of the RIX1 complex required for processing of ITS2 sequences from 35S pre-rRNA.</text>
</comment>
<gene>
    <name evidence="3" type="primary">IPI1</name>
    <name evidence="3" type="ORF">CcaverHIS019_0206750</name>
</gene>
<dbReference type="PANTHER" id="PTHR16056:SF2">
    <property type="entry name" value="TESTIS-EXPRESSED PROTEIN 10"/>
    <property type="match status" value="1"/>
</dbReference>
<dbReference type="KEGG" id="ccac:CcaHIS019_0206750"/>
<dbReference type="GO" id="GO:0120330">
    <property type="term" value="C:rixosome complex"/>
    <property type="evidence" value="ECO:0007669"/>
    <property type="project" value="UniProtKB-UniRule"/>
</dbReference>
<comment type="subcellular location">
    <subcellularLocation>
        <location evidence="1">Nucleus</location>
    </subcellularLocation>
</comment>
<dbReference type="RefSeq" id="XP_060454579.1">
    <property type="nucleotide sequence ID" value="XM_060597714.1"/>
</dbReference>
<evidence type="ECO:0000256" key="1">
    <source>
        <dbReference type="RuleBase" id="RU368021"/>
    </source>
</evidence>
<organism evidence="3 4">
    <name type="scientific">Cutaneotrichosporon cavernicola</name>
    <dbReference type="NCBI Taxonomy" id="279322"/>
    <lineage>
        <taxon>Eukaryota</taxon>
        <taxon>Fungi</taxon>
        <taxon>Dikarya</taxon>
        <taxon>Basidiomycota</taxon>
        <taxon>Agaricomycotina</taxon>
        <taxon>Tremellomycetes</taxon>
        <taxon>Trichosporonales</taxon>
        <taxon>Trichosporonaceae</taxon>
        <taxon>Cutaneotrichosporon</taxon>
    </lineage>
</organism>
<dbReference type="GO" id="GO:0005634">
    <property type="term" value="C:nucleus"/>
    <property type="evidence" value="ECO:0007669"/>
    <property type="project" value="UniProtKB-SubCell"/>
</dbReference>
<name>A0AA48III8_9TREE</name>
<keyword evidence="4" id="KW-1185">Reference proteome</keyword>
<keyword evidence="1" id="KW-0690">Ribosome biogenesis</keyword>
<dbReference type="AlphaFoldDB" id="A0AA48III8"/>
<dbReference type="PANTHER" id="PTHR16056">
    <property type="entry name" value="REGULATOR OF MICROTUBULE DYNAMICS PROTEIN"/>
    <property type="match status" value="1"/>
</dbReference>
<feature type="compositionally biased region" description="Basic residues" evidence="2">
    <location>
        <begin position="18"/>
        <end position="27"/>
    </location>
</feature>
<evidence type="ECO:0000313" key="4">
    <source>
        <dbReference type="Proteomes" id="UP001233271"/>
    </source>
</evidence>
<protein>
    <recommendedName>
        <fullName evidence="1">Pre-rRNA-processing protein</fullName>
    </recommendedName>
</protein>
<dbReference type="GO" id="GO:0006364">
    <property type="term" value="P:rRNA processing"/>
    <property type="evidence" value="ECO:0007669"/>
    <property type="project" value="UniProtKB-UniRule"/>
</dbReference>
<reference evidence="3" key="1">
    <citation type="journal article" date="2023" name="BMC Genomics">
        <title>Chromosome-level genome assemblies of Cutaneotrichosporon spp. (Trichosporonales, Basidiomycota) reveal imbalanced evolution between nucleotide sequences and chromosome synteny.</title>
        <authorList>
            <person name="Kobayashi Y."/>
            <person name="Kayamori A."/>
            <person name="Aoki K."/>
            <person name="Shiwa Y."/>
            <person name="Matsutani M."/>
            <person name="Fujita N."/>
            <person name="Sugita T."/>
            <person name="Iwasaki W."/>
            <person name="Tanaka N."/>
            <person name="Takashima M."/>
        </authorList>
    </citation>
    <scope>NUCLEOTIDE SEQUENCE</scope>
    <source>
        <strain evidence="3">HIS019</strain>
    </source>
</reference>
<feature type="region of interest" description="Disordered" evidence="2">
    <location>
        <begin position="1"/>
        <end position="38"/>
    </location>
</feature>
<sequence>MPKATKRKKEKEADFKKAKLKLGKGKKAASNATDTSFKARSIALPSQKSLTRALALATDDAPSSSTPTTGAGLGLDDVLVRTRHPNSHVRNEAIGQLRQVLTAGVSLGVPMGERHGEVAKVVSGIGSLISDEEQSVRRALHDFVGWYLSRLPPLALSAYLPTLTLQISSGLSHIFPAIRLDTCRLVLLLLESGADIVGPWPAKPPSTSSLVGSAGVFDGLRLAAGLGEDKASAGYRLDGKGKLVILRTIRGFIHRALEPAEKKGEESSFGTWSLTDLEADDWSLGNYSWALEWKQPAPAEEGDGAAAELESTYAVLHSLLLNTFMESAPAAFASPADETALALCAESTALARLFAAALLGEYAPADPAPTRARVGEFLKRMAGYFPFSGSETHFALSLDYARLATLLAPAAPPLVQKKGGWRARVRAVEAAWSAMKGGNKANAAALAAAAEWAAEALAPTDALDALQPQSYVALLPIVWELVLRPEADMLEALCSAALKQPGSGAKRRATDALLTRVVRVHEDAFAPEPLFVPLASPARGLVAQWIGATPRTLWELGTRDAPATRALLQFLLELSPARRAFEAPYSLVSADAVAGIPGKLGPFFHLQHATRGAVAGPWTALSAPEQRLALDAARVWAQEDSSGRLAGAVVRAVTGPGAPAWARAYWERESV</sequence>
<keyword evidence="1" id="KW-0539">Nucleus</keyword>